<proteinExistence type="predicted"/>
<keyword evidence="2" id="KW-1185">Reference proteome</keyword>
<sequence>MVRKKIESLDDLLLERARLESLKEQNELLIKQEIAIYKERLRPVTEIISLFSKAKSEEEKKTKRALIRSYFKSTVPYLLPLIGGPKVGILSSIFSTVRGILKK</sequence>
<dbReference type="RefSeq" id="WP_252589688.1">
    <property type="nucleotide sequence ID" value="NZ_JAMWYS010000058.1"/>
</dbReference>
<protein>
    <submittedName>
        <fullName evidence="1">Uncharacterized protein</fullName>
    </submittedName>
</protein>
<accession>A0A9X2F4P0</accession>
<comment type="caution">
    <text evidence="1">The sequence shown here is derived from an EMBL/GenBank/DDBJ whole genome shotgun (WGS) entry which is preliminary data.</text>
</comment>
<reference evidence="1" key="1">
    <citation type="submission" date="2022-06" db="EMBL/GenBank/DDBJ databases">
        <title>Solitalea sp. MAHUQ-68 isolated from rhizospheric soil.</title>
        <authorList>
            <person name="Huq M.A."/>
        </authorList>
    </citation>
    <scope>NUCLEOTIDE SEQUENCE</scope>
    <source>
        <strain evidence="1">MAHUQ-68</strain>
    </source>
</reference>
<evidence type="ECO:0000313" key="2">
    <source>
        <dbReference type="Proteomes" id="UP001155182"/>
    </source>
</evidence>
<dbReference type="EMBL" id="JAMWYS010000058">
    <property type="protein sequence ID" value="MCO4294657.1"/>
    <property type="molecule type" value="Genomic_DNA"/>
</dbReference>
<organism evidence="1 2">
    <name type="scientific">Solitalea agri</name>
    <dbReference type="NCBI Taxonomy" id="2953739"/>
    <lineage>
        <taxon>Bacteria</taxon>
        <taxon>Pseudomonadati</taxon>
        <taxon>Bacteroidota</taxon>
        <taxon>Sphingobacteriia</taxon>
        <taxon>Sphingobacteriales</taxon>
        <taxon>Sphingobacteriaceae</taxon>
        <taxon>Solitalea</taxon>
    </lineage>
</organism>
<evidence type="ECO:0000313" key="1">
    <source>
        <dbReference type="EMBL" id="MCO4294657.1"/>
    </source>
</evidence>
<name>A0A9X2F4P0_9SPHI</name>
<gene>
    <name evidence="1" type="ORF">NF867_17480</name>
</gene>
<dbReference type="AlphaFoldDB" id="A0A9X2F4P0"/>
<dbReference type="Proteomes" id="UP001155182">
    <property type="component" value="Unassembled WGS sequence"/>
</dbReference>